<name>B8ILY1_METNO</name>
<proteinExistence type="predicted"/>
<evidence type="ECO:0000313" key="3">
    <source>
        <dbReference type="Proteomes" id="UP000008207"/>
    </source>
</evidence>
<dbReference type="KEGG" id="mno:Mnod_1325"/>
<feature type="region of interest" description="Disordered" evidence="1">
    <location>
        <begin position="1"/>
        <end position="34"/>
    </location>
</feature>
<keyword evidence="3" id="KW-1185">Reference proteome</keyword>
<gene>
    <name evidence="2" type="ordered locus">Mnod_1325</name>
</gene>
<dbReference type="Proteomes" id="UP000008207">
    <property type="component" value="Chromosome"/>
</dbReference>
<protein>
    <submittedName>
        <fullName evidence="2">Uncharacterized protein</fullName>
    </submittedName>
</protein>
<reference evidence="2 3" key="1">
    <citation type="submission" date="2009-01" db="EMBL/GenBank/DDBJ databases">
        <title>Complete sequence of chromosome of Methylobacterium nodulans ORS 2060.</title>
        <authorList>
            <consortium name="US DOE Joint Genome Institute"/>
            <person name="Lucas S."/>
            <person name="Copeland A."/>
            <person name="Lapidus A."/>
            <person name="Glavina del Rio T."/>
            <person name="Dalin E."/>
            <person name="Tice H."/>
            <person name="Bruce D."/>
            <person name="Goodwin L."/>
            <person name="Pitluck S."/>
            <person name="Sims D."/>
            <person name="Brettin T."/>
            <person name="Detter J.C."/>
            <person name="Han C."/>
            <person name="Larimer F."/>
            <person name="Land M."/>
            <person name="Hauser L."/>
            <person name="Kyrpides N."/>
            <person name="Ivanova N."/>
            <person name="Marx C.J."/>
            <person name="Richardson P."/>
        </authorList>
    </citation>
    <scope>NUCLEOTIDE SEQUENCE [LARGE SCALE GENOMIC DNA]</scope>
    <source>
        <strain evidence="3">LMG 21967 / CNCM I-2342 / ORS 2060</strain>
    </source>
</reference>
<dbReference type="EMBL" id="CP001349">
    <property type="protein sequence ID" value="ACL56325.1"/>
    <property type="molecule type" value="Genomic_DNA"/>
</dbReference>
<dbReference type="HOGENOM" id="CLU_3374621_0_0_5"/>
<dbReference type="AlphaFoldDB" id="B8ILY1"/>
<organism evidence="2 3">
    <name type="scientific">Methylobacterium nodulans (strain LMG 21967 / CNCM I-2342 / ORS 2060)</name>
    <dbReference type="NCBI Taxonomy" id="460265"/>
    <lineage>
        <taxon>Bacteria</taxon>
        <taxon>Pseudomonadati</taxon>
        <taxon>Pseudomonadota</taxon>
        <taxon>Alphaproteobacteria</taxon>
        <taxon>Hyphomicrobiales</taxon>
        <taxon>Methylobacteriaceae</taxon>
        <taxon>Methylobacterium</taxon>
    </lineage>
</organism>
<evidence type="ECO:0000256" key="1">
    <source>
        <dbReference type="SAM" id="MobiDB-lite"/>
    </source>
</evidence>
<sequence length="34" mass="3749">MMDGRGRVTKQARQREPAQGIRLINRDAPISAGV</sequence>
<evidence type="ECO:0000313" key="2">
    <source>
        <dbReference type="EMBL" id="ACL56325.1"/>
    </source>
</evidence>
<dbReference type="STRING" id="460265.Mnod_1325"/>
<accession>B8ILY1</accession>